<dbReference type="HOGENOM" id="CLU_093674_0_1_10"/>
<accession>C9MN50</accession>
<comment type="caution">
    <text evidence="2">The sequence shown here is derived from an EMBL/GenBank/DDBJ whole genome shotgun (WGS) entry which is preliminary data.</text>
</comment>
<feature type="transmembrane region" description="Helical" evidence="1">
    <location>
        <begin position="81"/>
        <end position="105"/>
    </location>
</feature>
<dbReference type="Proteomes" id="UP000003327">
    <property type="component" value="Unassembled WGS sequence"/>
</dbReference>
<evidence type="ECO:0000313" key="2">
    <source>
        <dbReference type="EMBL" id="EEX19019.1"/>
    </source>
</evidence>
<keyword evidence="3" id="KW-1185">Reference proteome</keyword>
<sequence>MEQIKELPKVGFLEAVKRIFTRALKLNTRSRRSEFWWGALFLLIVSYLCDFIPVIGRYLNIVLMLLNCSMTIRRLHDIGKSGWWLLTTIIIEAIGISLMLLGIGTTNIDALFGDIDTMIPLIKTAMGSGIAIFGMLIWFVSLAFSFIIFAFTTMDSQREANKYGESPKYITQNITD</sequence>
<name>C9MN50_9BACT</name>
<organism evidence="2 3">
    <name type="scientific">Prevotella veroralis F0319</name>
    <dbReference type="NCBI Taxonomy" id="649761"/>
    <lineage>
        <taxon>Bacteria</taxon>
        <taxon>Pseudomonadati</taxon>
        <taxon>Bacteroidota</taxon>
        <taxon>Bacteroidia</taxon>
        <taxon>Bacteroidales</taxon>
        <taxon>Prevotellaceae</taxon>
        <taxon>Prevotella</taxon>
    </lineage>
</organism>
<dbReference type="PANTHER" id="PTHR34980:SF2">
    <property type="entry name" value="INNER MEMBRANE PROTEIN YHAH-RELATED"/>
    <property type="match status" value="1"/>
</dbReference>
<dbReference type="AlphaFoldDB" id="C9MN50"/>
<dbReference type="PANTHER" id="PTHR34980">
    <property type="entry name" value="INNER MEMBRANE PROTEIN-RELATED-RELATED"/>
    <property type="match status" value="1"/>
</dbReference>
<dbReference type="OrthoDB" id="9812349at2"/>
<dbReference type="STRING" id="649761.HMPREF0973_01035"/>
<evidence type="ECO:0000313" key="3">
    <source>
        <dbReference type="Proteomes" id="UP000003327"/>
    </source>
</evidence>
<dbReference type="InterPro" id="IPR008523">
    <property type="entry name" value="DUF805"/>
</dbReference>
<proteinExistence type="predicted"/>
<gene>
    <name evidence="2" type="ORF">HMPREF0973_01035</name>
</gene>
<dbReference type="eggNOG" id="COG3152">
    <property type="taxonomic scope" value="Bacteria"/>
</dbReference>
<feature type="transmembrane region" description="Helical" evidence="1">
    <location>
        <begin position="125"/>
        <end position="152"/>
    </location>
</feature>
<dbReference type="GO" id="GO:0005886">
    <property type="term" value="C:plasma membrane"/>
    <property type="evidence" value="ECO:0007669"/>
    <property type="project" value="TreeGrafter"/>
</dbReference>
<evidence type="ECO:0008006" key="4">
    <source>
        <dbReference type="Google" id="ProtNLM"/>
    </source>
</evidence>
<keyword evidence="1" id="KW-0472">Membrane</keyword>
<protein>
    <recommendedName>
        <fullName evidence="4">DUF805 domain-containing protein</fullName>
    </recommendedName>
</protein>
<feature type="transmembrane region" description="Helical" evidence="1">
    <location>
        <begin position="35"/>
        <end position="60"/>
    </location>
</feature>
<keyword evidence="1" id="KW-1133">Transmembrane helix</keyword>
<keyword evidence="1" id="KW-0812">Transmembrane</keyword>
<evidence type="ECO:0000256" key="1">
    <source>
        <dbReference type="SAM" id="Phobius"/>
    </source>
</evidence>
<dbReference type="EMBL" id="ACVA01000021">
    <property type="protein sequence ID" value="EEX19019.1"/>
    <property type="molecule type" value="Genomic_DNA"/>
</dbReference>
<dbReference type="Pfam" id="PF05656">
    <property type="entry name" value="DUF805"/>
    <property type="match status" value="1"/>
</dbReference>
<reference evidence="2 3" key="1">
    <citation type="submission" date="2009-09" db="EMBL/GenBank/DDBJ databases">
        <authorList>
            <person name="Weinstock G."/>
            <person name="Sodergren E."/>
            <person name="Clifton S."/>
            <person name="Fulton L."/>
            <person name="Fulton B."/>
            <person name="Courtney L."/>
            <person name="Fronick C."/>
            <person name="Harrison M."/>
            <person name="Strong C."/>
            <person name="Farmer C."/>
            <person name="Delahaunty K."/>
            <person name="Markovic C."/>
            <person name="Hall O."/>
            <person name="Minx P."/>
            <person name="Tomlinson C."/>
            <person name="Mitreva M."/>
            <person name="Nelson J."/>
            <person name="Hou S."/>
            <person name="Wollam A."/>
            <person name="Pepin K.H."/>
            <person name="Johnson M."/>
            <person name="Bhonagiri V."/>
            <person name="Nash W.E."/>
            <person name="Warren W."/>
            <person name="Chinwalla A."/>
            <person name="Mardis E.R."/>
            <person name="Wilson R.K."/>
        </authorList>
    </citation>
    <scope>NUCLEOTIDE SEQUENCE [LARGE SCALE GENOMIC DNA]</scope>
    <source>
        <strain evidence="2 3">F0319</strain>
    </source>
</reference>
<dbReference type="RefSeq" id="WP_004382676.1">
    <property type="nucleotide sequence ID" value="NZ_GG698712.1"/>
</dbReference>